<dbReference type="EMBL" id="JAFIDN010000015">
    <property type="protein sequence ID" value="MBP3193842.1"/>
    <property type="molecule type" value="Genomic_DNA"/>
</dbReference>
<accession>A0A8J7RVR9</accession>
<organism evidence="2 3">
    <name type="scientific">Natronogracilivirga saccharolytica</name>
    <dbReference type="NCBI Taxonomy" id="2812953"/>
    <lineage>
        <taxon>Bacteria</taxon>
        <taxon>Pseudomonadati</taxon>
        <taxon>Balneolota</taxon>
        <taxon>Balneolia</taxon>
        <taxon>Balneolales</taxon>
        <taxon>Cyclonatronaceae</taxon>
        <taxon>Natronogracilivirga</taxon>
    </lineage>
</organism>
<evidence type="ECO:0000313" key="3">
    <source>
        <dbReference type="Proteomes" id="UP000673975"/>
    </source>
</evidence>
<sequence>MKQSTLYNNTHTPAVTKPGNPCTRNANPRTRVRHFVGANWKGSEEKLRYLFGATNEMSESLTPFSHEGIVCYHKINHARHLNRFLATVNRSLVDGGTFIGCVETEKQLKRRIRRDYSAPMQWIFRMVHYIVTFFRPVSKISKKWYALTIRDVNRVLPIDEVFDRLHSNGFAIFDFEEISGQTYFAVRKIKDIAGMPAHAAQFASHRSSHSSHAFGDAMQEHTYFSGTICMESPVRCRKQLQWRPFQNN</sequence>
<dbReference type="InterPro" id="IPR029063">
    <property type="entry name" value="SAM-dependent_MTases_sf"/>
</dbReference>
<gene>
    <name evidence="2" type="ORF">NATSA_14285</name>
</gene>
<dbReference type="Proteomes" id="UP000673975">
    <property type="component" value="Unassembled WGS sequence"/>
</dbReference>
<dbReference type="SUPFAM" id="SSF53335">
    <property type="entry name" value="S-adenosyl-L-methionine-dependent methyltransferases"/>
    <property type="match status" value="1"/>
</dbReference>
<feature type="compositionally biased region" description="Polar residues" evidence="1">
    <location>
        <begin position="1"/>
        <end position="13"/>
    </location>
</feature>
<evidence type="ECO:0000313" key="2">
    <source>
        <dbReference type="EMBL" id="MBP3193842.1"/>
    </source>
</evidence>
<proteinExistence type="predicted"/>
<dbReference type="AlphaFoldDB" id="A0A8J7RVR9"/>
<protein>
    <submittedName>
        <fullName evidence="2">Uncharacterized protein</fullName>
    </submittedName>
</protein>
<name>A0A8J7RVR9_9BACT</name>
<dbReference type="RefSeq" id="WP_210513300.1">
    <property type="nucleotide sequence ID" value="NZ_JAFIDN010000015.1"/>
</dbReference>
<dbReference type="Gene3D" id="3.40.50.150">
    <property type="entry name" value="Vaccinia Virus protein VP39"/>
    <property type="match status" value="1"/>
</dbReference>
<comment type="caution">
    <text evidence="2">The sequence shown here is derived from an EMBL/GenBank/DDBJ whole genome shotgun (WGS) entry which is preliminary data.</text>
</comment>
<reference evidence="2" key="1">
    <citation type="submission" date="2021-02" db="EMBL/GenBank/DDBJ databases">
        <title>Natronogracilivirga saccharolytica gen. nov. sp. nov. a new anaerobic, haloalkiliphilic carbohydrate-fermenting bacterium from soda lake and proposing of Cyclonatronumiaceae fam. nov. in the phylum Balneolaeota.</title>
        <authorList>
            <person name="Zhilina T.N."/>
            <person name="Sorokin D.Y."/>
            <person name="Zavarzina D.G."/>
            <person name="Toshchakov S.V."/>
            <person name="Kublanov I.V."/>
        </authorList>
    </citation>
    <scope>NUCLEOTIDE SEQUENCE</scope>
    <source>
        <strain evidence="2">Z-1702</strain>
    </source>
</reference>
<keyword evidence="3" id="KW-1185">Reference proteome</keyword>
<feature type="region of interest" description="Disordered" evidence="1">
    <location>
        <begin position="1"/>
        <end position="26"/>
    </location>
</feature>
<evidence type="ECO:0000256" key="1">
    <source>
        <dbReference type="SAM" id="MobiDB-lite"/>
    </source>
</evidence>